<reference evidence="1 2" key="1">
    <citation type="journal article" date="2015" name="Int J Genomics">
        <title>Comparative Genomics Revealed Genetic Diversity and Species/Strain-Level Differences in Carbohydrate Metabolism of Three Probiotic Bifidobacterial Species.</title>
        <authorList>
            <person name="Odamaki T."/>
            <person name="Horigome A."/>
            <person name="Sugahara H."/>
            <person name="Hashikura N."/>
            <person name="Minami J."/>
            <person name="Xiao J.Z."/>
            <person name="Abe F."/>
        </authorList>
    </citation>
    <scope>NUCLEOTIDE SEQUENCE [LARGE SCALE GENOMIC DNA]</scope>
    <source>
        <strain evidence="1 2">MCC 1128</strain>
    </source>
</reference>
<sequence>MSYITNLYPDPSCYKQLGSWQSSGGVNVEHLPDGRYRYTHTGGDWSLSVLDSWRALMRLGRVVVVAYTATSGLSVAVESGMTLVSGTTPSGAAWTAAKIDRDDNRSIYCRGSGSLTLEAMAVYEGDDWPTVQRLLPRFPWFDGSTMPLNAN</sequence>
<protein>
    <submittedName>
        <fullName evidence="1">Uncharacterized protein</fullName>
    </submittedName>
</protein>
<evidence type="ECO:0000313" key="2">
    <source>
        <dbReference type="Proteomes" id="UP000037193"/>
    </source>
</evidence>
<dbReference type="Proteomes" id="UP000037193">
    <property type="component" value="Unassembled WGS sequence"/>
</dbReference>
<accession>A0A0L7B600</accession>
<organism evidence="1 2">
    <name type="scientific">Bifidobacterium breve MCC 1128</name>
    <dbReference type="NCBI Taxonomy" id="1365965"/>
    <lineage>
        <taxon>Bacteria</taxon>
        <taxon>Bacillati</taxon>
        <taxon>Actinomycetota</taxon>
        <taxon>Actinomycetes</taxon>
        <taxon>Bifidobacteriales</taxon>
        <taxon>Bifidobacteriaceae</taxon>
        <taxon>Bifidobacterium</taxon>
    </lineage>
</organism>
<dbReference type="RefSeq" id="WP_052789096.1">
    <property type="nucleotide sequence ID" value="NZ_AVQD01000003.1"/>
</dbReference>
<evidence type="ECO:0000313" key="1">
    <source>
        <dbReference type="EMBL" id="KOA42921.1"/>
    </source>
</evidence>
<gene>
    <name evidence="1" type="ORF">BBM1128_01775</name>
</gene>
<proteinExistence type="predicted"/>
<dbReference type="EMBL" id="AVQD01000003">
    <property type="protein sequence ID" value="KOA42921.1"/>
    <property type="molecule type" value="Genomic_DNA"/>
</dbReference>
<comment type="caution">
    <text evidence="1">The sequence shown here is derived from an EMBL/GenBank/DDBJ whole genome shotgun (WGS) entry which is preliminary data.</text>
</comment>
<dbReference type="PATRIC" id="fig|1365965.3.peg.360"/>
<dbReference type="AlphaFoldDB" id="A0A0L7B600"/>
<name>A0A0L7B600_BIFBR</name>